<evidence type="ECO:0000256" key="1">
    <source>
        <dbReference type="SAM" id="Phobius"/>
    </source>
</evidence>
<gene>
    <name evidence="3" type="ORF">ACFSQ6_12460</name>
</gene>
<evidence type="ECO:0000313" key="4">
    <source>
        <dbReference type="Proteomes" id="UP001597418"/>
    </source>
</evidence>
<reference evidence="4" key="1">
    <citation type="journal article" date="2019" name="Int. J. Syst. Evol. Microbiol.">
        <title>The Global Catalogue of Microorganisms (GCM) 10K type strain sequencing project: providing services to taxonomists for standard genome sequencing and annotation.</title>
        <authorList>
            <consortium name="The Broad Institute Genomics Platform"/>
            <consortium name="The Broad Institute Genome Sequencing Center for Infectious Disease"/>
            <person name="Wu L."/>
            <person name="Ma J."/>
        </authorList>
    </citation>
    <scope>NUCLEOTIDE SEQUENCE [LARGE SCALE GENOMIC DNA]</scope>
    <source>
        <strain evidence="4">KCTC 42247</strain>
    </source>
</reference>
<keyword evidence="1" id="KW-1133">Transmembrane helix</keyword>
<feature type="transmembrane region" description="Helical" evidence="1">
    <location>
        <begin position="20"/>
        <end position="45"/>
    </location>
</feature>
<dbReference type="Proteomes" id="UP001597418">
    <property type="component" value="Unassembled WGS sequence"/>
</dbReference>
<keyword evidence="1" id="KW-0472">Membrane</keyword>
<accession>A0ABW5UFM8</accession>
<keyword evidence="4" id="KW-1185">Reference proteome</keyword>
<evidence type="ECO:0000259" key="2">
    <source>
        <dbReference type="Pfam" id="PF14340"/>
    </source>
</evidence>
<name>A0ABW5UFM8_9SPHI</name>
<protein>
    <submittedName>
        <fullName evidence="3">DUF4395 domain-containing protein</fullName>
    </submittedName>
</protein>
<feature type="transmembrane region" description="Helical" evidence="1">
    <location>
        <begin position="108"/>
        <end position="137"/>
    </location>
</feature>
<feature type="transmembrane region" description="Helical" evidence="1">
    <location>
        <begin position="84"/>
        <end position="102"/>
    </location>
</feature>
<keyword evidence="1" id="KW-0812">Transmembrane</keyword>
<feature type="domain" description="DUF4395" evidence="2">
    <location>
        <begin position="15"/>
        <end position="137"/>
    </location>
</feature>
<dbReference type="InterPro" id="IPR025508">
    <property type="entry name" value="DUF4395"/>
</dbReference>
<dbReference type="RefSeq" id="WP_066751172.1">
    <property type="nucleotide sequence ID" value="NZ_JBHUMB010000014.1"/>
</dbReference>
<dbReference type="Pfam" id="PF14340">
    <property type="entry name" value="DUF4395"/>
    <property type="match status" value="1"/>
</dbReference>
<organism evidence="3 4">
    <name type="scientific">Sphingobacterium populi</name>
    <dbReference type="NCBI Taxonomy" id="1812824"/>
    <lineage>
        <taxon>Bacteria</taxon>
        <taxon>Pseudomonadati</taxon>
        <taxon>Bacteroidota</taxon>
        <taxon>Sphingobacteriia</taxon>
        <taxon>Sphingobacteriales</taxon>
        <taxon>Sphingobacteriaceae</taxon>
        <taxon>Sphingobacterium</taxon>
    </lineage>
</organism>
<evidence type="ECO:0000313" key="3">
    <source>
        <dbReference type="EMBL" id="MFD2744203.1"/>
    </source>
</evidence>
<dbReference type="EMBL" id="JBHUMB010000014">
    <property type="protein sequence ID" value="MFD2744203.1"/>
    <property type="molecule type" value="Genomic_DNA"/>
</dbReference>
<comment type="caution">
    <text evidence="3">The sequence shown here is derived from an EMBL/GenBank/DDBJ whole genome shotgun (WGS) entry which is preliminary data.</text>
</comment>
<proteinExistence type="predicted"/>
<sequence length="148" mass="16331">MAIISKHSKLYGEVTTIRLIAAQIFVLSVLSIWSGSAIIVIFMIVDFAVRAFSYGTSPLKWTGSNLVKLTGTTPKPVFLPPKKFAALLGFIFSVLWLLLLLLGCPDYALLVGAALVLFSFLESVFQICVGCYIYNWVVAPLLQKRQNN</sequence>